<accession>A0A1H5EQC5</accession>
<dbReference type="SUPFAM" id="SSF81923">
    <property type="entry name" value="Double Clp-N motif"/>
    <property type="match status" value="1"/>
</dbReference>
<dbReference type="Gene3D" id="1.10.1780.10">
    <property type="entry name" value="Clp, N-terminal domain"/>
    <property type="match status" value="1"/>
</dbReference>
<feature type="domain" description="Clp R" evidence="2">
    <location>
        <begin position="84"/>
        <end position="232"/>
    </location>
</feature>
<dbReference type="InterPro" id="IPR044217">
    <property type="entry name" value="CLPT1/2"/>
</dbReference>
<reference evidence="4" key="1">
    <citation type="submission" date="2016-10" db="EMBL/GenBank/DDBJ databases">
        <authorList>
            <person name="Varghese N."/>
        </authorList>
    </citation>
    <scope>NUCLEOTIDE SEQUENCE [LARGE SCALE GENOMIC DNA]</scope>
    <source>
        <strain evidence="4">DSM 44719</strain>
    </source>
</reference>
<keyword evidence="1" id="KW-0677">Repeat</keyword>
<dbReference type="PROSITE" id="PS51903">
    <property type="entry name" value="CLP_R"/>
    <property type="match status" value="1"/>
</dbReference>
<name>A0A1H5EQC5_RHOJO</name>
<dbReference type="RefSeq" id="WP_073367967.1">
    <property type="nucleotide sequence ID" value="NZ_FNTL01000004.1"/>
</dbReference>
<dbReference type="InterPro" id="IPR004176">
    <property type="entry name" value="Clp_R_N"/>
</dbReference>
<dbReference type="EMBL" id="FNTL01000004">
    <property type="protein sequence ID" value="SED93164.1"/>
    <property type="molecule type" value="Genomic_DNA"/>
</dbReference>
<dbReference type="PANTHER" id="PTHR47016">
    <property type="entry name" value="ATP-DEPENDENT CLP PROTEASE ATP-BINDING SUBUNIT CLPT1, CHLOROPLASTIC"/>
    <property type="match status" value="1"/>
</dbReference>
<dbReference type="Proteomes" id="UP000183407">
    <property type="component" value="Unassembled WGS sequence"/>
</dbReference>
<sequence length="232" mass="24899">MTKLRLDDLIDGIRSGYPDQPLEQLTAAVLTAEHVNEISDHLIGHFVDQARRSGASWTEIGDCIGVTKQAAHQRFTPKESANMFARFTEKARQAVVQSHEEARAGRQSEIRSEHLLLGMLSAPDSLAMRALADQDITPLAIRETAEATVPEAPADAVTPGLIPYSAPAKKVLELTIREALRLGHNYVGTEHLLLALLAGEADAPGPLTTLGVDADAAETYLLTAIGVPPSTE</sequence>
<dbReference type="AlphaFoldDB" id="A0A1H5EQC5"/>
<proteinExistence type="predicted"/>
<evidence type="ECO:0000256" key="1">
    <source>
        <dbReference type="PROSITE-ProRule" id="PRU01251"/>
    </source>
</evidence>
<dbReference type="InterPro" id="IPR036628">
    <property type="entry name" value="Clp_N_dom_sf"/>
</dbReference>
<evidence type="ECO:0000259" key="2">
    <source>
        <dbReference type="PROSITE" id="PS51903"/>
    </source>
</evidence>
<evidence type="ECO:0000313" key="3">
    <source>
        <dbReference type="EMBL" id="SED93164.1"/>
    </source>
</evidence>
<gene>
    <name evidence="3" type="ORF">SAMN04490220_6079</name>
</gene>
<dbReference type="OrthoDB" id="3290891at2"/>
<dbReference type="Pfam" id="PF02861">
    <property type="entry name" value="Clp_N"/>
    <property type="match status" value="1"/>
</dbReference>
<protein>
    <submittedName>
        <fullName evidence="3">Clp amino terminal domain-containing protein, pathogenicity island component</fullName>
    </submittedName>
</protein>
<dbReference type="PANTHER" id="PTHR47016:SF5">
    <property type="entry name" value="CLP DOMAIN SUPERFAMILY PROTEIN"/>
    <property type="match status" value="1"/>
</dbReference>
<evidence type="ECO:0000313" key="4">
    <source>
        <dbReference type="Proteomes" id="UP000183407"/>
    </source>
</evidence>
<organism evidence="3 4">
    <name type="scientific">Rhodococcus jostii</name>
    <dbReference type="NCBI Taxonomy" id="132919"/>
    <lineage>
        <taxon>Bacteria</taxon>
        <taxon>Bacillati</taxon>
        <taxon>Actinomycetota</taxon>
        <taxon>Actinomycetes</taxon>
        <taxon>Mycobacteriales</taxon>
        <taxon>Nocardiaceae</taxon>
        <taxon>Rhodococcus</taxon>
    </lineage>
</organism>